<protein>
    <submittedName>
        <fullName evidence="1">Uncharacterized protein</fullName>
    </submittedName>
</protein>
<dbReference type="Proteomes" id="UP000000768">
    <property type="component" value="Chromosome 2"/>
</dbReference>
<gene>
    <name evidence="1" type="ORF">SORBI_3002G132100</name>
</gene>
<organism evidence="1 2">
    <name type="scientific">Sorghum bicolor</name>
    <name type="common">Sorghum</name>
    <name type="synonym">Sorghum vulgare</name>
    <dbReference type="NCBI Taxonomy" id="4558"/>
    <lineage>
        <taxon>Eukaryota</taxon>
        <taxon>Viridiplantae</taxon>
        <taxon>Streptophyta</taxon>
        <taxon>Embryophyta</taxon>
        <taxon>Tracheophyta</taxon>
        <taxon>Spermatophyta</taxon>
        <taxon>Magnoliopsida</taxon>
        <taxon>Liliopsida</taxon>
        <taxon>Poales</taxon>
        <taxon>Poaceae</taxon>
        <taxon>PACMAD clade</taxon>
        <taxon>Panicoideae</taxon>
        <taxon>Andropogonodae</taxon>
        <taxon>Andropogoneae</taxon>
        <taxon>Sorghinae</taxon>
        <taxon>Sorghum</taxon>
    </lineage>
</organism>
<accession>A0A1B6QAZ6</accession>
<evidence type="ECO:0000313" key="2">
    <source>
        <dbReference type="Proteomes" id="UP000000768"/>
    </source>
</evidence>
<dbReference type="InParanoid" id="A0A1B6QAZ6"/>
<dbReference type="Gramene" id="KXG35099">
    <property type="protein sequence ID" value="KXG35099"/>
    <property type="gene ID" value="SORBI_3002G132100"/>
</dbReference>
<dbReference type="EMBL" id="CM000761">
    <property type="protein sequence ID" value="KXG35099.1"/>
    <property type="molecule type" value="Genomic_DNA"/>
</dbReference>
<reference evidence="1 2" key="1">
    <citation type="journal article" date="2009" name="Nature">
        <title>The Sorghum bicolor genome and the diversification of grasses.</title>
        <authorList>
            <person name="Paterson A.H."/>
            <person name="Bowers J.E."/>
            <person name="Bruggmann R."/>
            <person name="Dubchak I."/>
            <person name="Grimwood J."/>
            <person name="Gundlach H."/>
            <person name="Haberer G."/>
            <person name="Hellsten U."/>
            <person name="Mitros T."/>
            <person name="Poliakov A."/>
            <person name="Schmutz J."/>
            <person name="Spannagl M."/>
            <person name="Tang H."/>
            <person name="Wang X."/>
            <person name="Wicker T."/>
            <person name="Bharti A.K."/>
            <person name="Chapman J."/>
            <person name="Feltus F.A."/>
            <person name="Gowik U."/>
            <person name="Grigoriev I.V."/>
            <person name="Lyons E."/>
            <person name="Maher C.A."/>
            <person name="Martis M."/>
            <person name="Narechania A."/>
            <person name="Otillar R.P."/>
            <person name="Penning B.W."/>
            <person name="Salamov A.A."/>
            <person name="Wang Y."/>
            <person name="Zhang L."/>
            <person name="Carpita N.C."/>
            <person name="Freeling M."/>
            <person name="Gingle A.R."/>
            <person name="Hash C.T."/>
            <person name="Keller B."/>
            <person name="Klein P."/>
            <person name="Kresovich S."/>
            <person name="McCann M.C."/>
            <person name="Ming R."/>
            <person name="Peterson D.G."/>
            <person name="Mehboob-ur-Rahman"/>
            <person name="Ware D."/>
            <person name="Westhoff P."/>
            <person name="Mayer K.F."/>
            <person name="Messing J."/>
            <person name="Rokhsar D.S."/>
        </authorList>
    </citation>
    <scope>NUCLEOTIDE SEQUENCE [LARGE SCALE GENOMIC DNA]</scope>
    <source>
        <strain evidence="2">cv. BTx623</strain>
    </source>
</reference>
<sequence length="99" mass="11117">MQTCTDVVEVEDAGRRLRDGQRSDAGLQGHSQGTLNELGKTACAGSACELARGRGLGDWLSLLEEWRFTVQDRIGLLILFPKKLDFINFPFRLLITLYF</sequence>
<name>A0A1B6QAZ6_SORBI</name>
<dbReference type="AlphaFoldDB" id="A0A1B6QAZ6"/>
<reference evidence="2" key="2">
    <citation type="journal article" date="2018" name="Plant J.">
        <title>The Sorghum bicolor reference genome: improved assembly, gene annotations, a transcriptome atlas, and signatures of genome organization.</title>
        <authorList>
            <person name="McCormick R.F."/>
            <person name="Truong S.K."/>
            <person name="Sreedasyam A."/>
            <person name="Jenkins J."/>
            <person name="Shu S."/>
            <person name="Sims D."/>
            <person name="Kennedy M."/>
            <person name="Amirebrahimi M."/>
            <person name="Weers B.D."/>
            <person name="McKinley B."/>
            <person name="Mattison A."/>
            <person name="Morishige D.T."/>
            <person name="Grimwood J."/>
            <person name="Schmutz J."/>
            <person name="Mullet J.E."/>
        </authorList>
    </citation>
    <scope>NUCLEOTIDE SEQUENCE [LARGE SCALE GENOMIC DNA]</scope>
    <source>
        <strain evidence="2">cv. BTx623</strain>
    </source>
</reference>
<evidence type="ECO:0000313" key="1">
    <source>
        <dbReference type="EMBL" id="KXG35099.1"/>
    </source>
</evidence>
<proteinExistence type="predicted"/>
<keyword evidence="2" id="KW-1185">Reference proteome</keyword>